<accession>X1MUB7</accession>
<proteinExistence type="predicted"/>
<comment type="caution">
    <text evidence="1">The sequence shown here is derived from an EMBL/GenBank/DDBJ whole genome shotgun (WGS) entry which is preliminary data.</text>
</comment>
<name>X1MUB7_9ZZZZ</name>
<feature type="non-terminal residue" evidence="1">
    <location>
        <position position="1"/>
    </location>
</feature>
<protein>
    <submittedName>
        <fullName evidence="1">Uncharacterized protein</fullName>
    </submittedName>
</protein>
<evidence type="ECO:0000313" key="1">
    <source>
        <dbReference type="EMBL" id="GAI35277.1"/>
    </source>
</evidence>
<dbReference type="AlphaFoldDB" id="X1MUB7"/>
<dbReference type="EMBL" id="BARV01027260">
    <property type="protein sequence ID" value="GAI35277.1"/>
    <property type="molecule type" value="Genomic_DNA"/>
</dbReference>
<reference evidence="1" key="1">
    <citation type="journal article" date="2014" name="Front. Microbiol.">
        <title>High frequency of phylogenetically diverse reductive dehalogenase-homologous genes in deep subseafloor sedimentary metagenomes.</title>
        <authorList>
            <person name="Kawai M."/>
            <person name="Futagami T."/>
            <person name="Toyoda A."/>
            <person name="Takaki Y."/>
            <person name="Nishi S."/>
            <person name="Hori S."/>
            <person name="Arai W."/>
            <person name="Tsubouchi T."/>
            <person name="Morono Y."/>
            <person name="Uchiyama I."/>
            <person name="Ito T."/>
            <person name="Fujiyama A."/>
            <person name="Inagaki F."/>
            <person name="Takami H."/>
        </authorList>
    </citation>
    <scope>NUCLEOTIDE SEQUENCE</scope>
    <source>
        <strain evidence="1">Expedition CK06-06</strain>
    </source>
</reference>
<sequence length="83" mass="10149">AFNKEVICVELQAEPWGPKLLYDSPFEEQEKTINLTLFQKNIEFARKTGFKEFYLWGAEWWFWLKEAQNDPRIWDEAKKLWPH</sequence>
<organism evidence="1">
    <name type="scientific">marine sediment metagenome</name>
    <dbReference type="NCBI Taxonomy" id="412755"/>
    <lineage>
        <taxon>unclassified sequences</taxon>
        <taxon>metagenomes</taxon>
        <taxon>ecological metagenomes</taxon>
    </lineage>
</organism>
<gene>
    <name evidence="1" type="ORF">S06H3_43899</name>
</gene>